<dbReference type="EMBL" id="RCWJ01000004">
    <property type="protein sequence ID" value="RLQ81452.1"/>
    <property type="molecule type" value="Genomic_DNA"/>
</dbReference>
<proteinExistence type="predicted"/>
<evidence type="ECO:0000256" key="1">
    <source>
        <dbReference type="SAM" id="MobiDB-lite"/>
    </source>
</evidence>
<name>A0A3L7IWJ3_9MICO</name>
<feature type="compositionally biased region" description="Low complexity" evidence="1">
    <location>
        <begin position="82"/>
        <end position="97"/>
    </location>
</feature>
<dbReference type="Proteomes" id="UP000282460">
    <property type="component" value="Unassembled WGS sequence"/>
</dbReference>
<evidence type="ECO:0000313" key="4">
    <source>
        <dbReference type="Proteomes" id="UP000282460"/>
    </source>
</evidence>
<reference evidence="3 4" key="1">
    <citation type="submission" date="2018-10" db="EMBL/GenBank/DDBJ databases">
        <authorList>
            <person name="Li J."/>
        </authorList>
    </citation>
    <scope>NUCLEOTIDE SEQUENCE [LARGE SCALE GENOMIC DNA]</scope>
    <source>
        <strain evidence="3 4">ZD1-4</strain>
    </source>
</reference>
<protein>
    <submittedName>
        <fullName evidence="3">Uncharacterized protein</fullName>
    </submittedName>
</protein>
<dbReference type="RefSeq" id="WP_121660362.1">
    <property type="nucleotide sequence ID" value="NZ_BMEK01000003.1"/>
</dbReference>
<sequence length="265" mass="28284">MHHSGADREFDELRRRAYGRDPDIGSDPAALARLRELEAAHRADARRRAVASAGDRAAGANVAPSLRAARNEPAGVQLMPQPTEESSSLASASTAPPKKNGWLRSLLARATATRRSRLAWSVGAIVAASGIAAVLLLILVPRPDVILRSTDTEANSVVRRLVVEQAAQFEIDPSTLRAYGSYLGLDIWSGVNAFGSRCLLAVLRAENTLSESRCAPPAADLIMDVSSSGDGFEGFDGRVGDGIVRFMLRGDTVNAYVHLMPEGDQ</sequence>
<gene>
    <name evidence="3" type="ORF">D9V28_13955</name>
</gene>
<keyword evidence="4" id="KW-1185">Reference proteome</keyword>
<accession>A0A3L7IWJ3</accession>
<dbReference type="AlphaFoldDB" id="A0A3L7IWJ3"/>
<evidence type="ECO:0000256" key="2">
    <source>
        <dbReference type="SAM" id="Phobius"/>
    </source>
</evidence>
<keyword evidence="2" id="KW-1133">Transmembrane helix</keyword>
<organism evidence="3 4">
    <name type="scientific">Mycetocola zhadangensis</name>
    <dbReference type="NCBI Taxonomy" id="1164595"/>
    <lineage>
        <taxon>Bacteria</taxon>
        <taxon>Bacillati</taxon>
        <taxon>Actinomycetota</taxon>
        <taxon>Actinomycetes</taxon>
        <taxon>Micrococcales</taxon>
        <taxon>Microbacteriaceae</taxon>
        <taxon>Mycetocola</taxon>
    </lineage>
</organism>
<comment type="caution">
    <text evidence="3">The sequence shown here is derived from an EMBL/GenBank/DDBJ whole genome shotgun (WGS) entry which is preliminary data.</text>
</comment>
<feature type="region of interest" description="Disordered" evidence="1">
    <location>
        <begin position="78"/>
        <end position="97"/>
    </location>
</feature>
<evidence type="ECO:0000313" key="3">
    <source>
        <dbReference type="EMBL" id="RLQ81452.1"/>
    </source>
</evidence>
<feature type="transmembrane region" description="Helical" evidence="2">
    <location>
        <begin position="118"/>
        <end position="140"/>
    </location>
</feature>
<dbReference type="OrthoDB" id="5084237at2"/>
<keyword evidence="2" id="KW-0812">Transmembrane</keyword>
<keyword evidence="2" id="KW-0472">Membrane</keyword>